<keyword evidence="9 15" id="KW-0472">Membrane</keyword>
<keyword evidence="7 15" id="KW-1133">Transmembrane helix</keyword>
<dbReference type="InterPro" id="IPR050059">
    <property type="entry name" value="ATP_synthase_B_chain"/>
</dbReference>
<dbReference type="InterPro" id="IPR028987">
    <property type="entry name" value="ATP_synth_B-like_membr_sf"/>
</dbReference>
<sequence>MSLLMPDSGLLFWMVVIFAVVLFVLAKWGFPVITSMVEKRKDYIGHSLQLAKEADEKMAGMAKEQDRMIAEARAEQNRILKEAADARNNIIRQAREQAQDEAAKLLAEARTQIQAEKESALSEIRSQVAMLAVGVAEKVIRENLSADREQMSLIEKMVQEASGTEASKNN</sequence>
<name>A0A940IHF7_9BACT</name>
<feature type="transmembrane region" description="Helical" evidence="15">
    <location>
        <begin position="12"/>
        <end position="30"/>
    </location>
</feature>
<dbReference type="Gene3D" id="1.20.5.620">
    <property type="entry name" value="F1F0 ATP synthase subunit B, membrane domain"/>
    <property type="match status" value="1"/>
</dbReference>
<dbReference type="NCBIfam" id="TIGR01144">
    <property type="entry name" value="ATP_synt_b"/>
    <property type="match status" value="1"/>
</dbReference>
<evidence type="ECO:0000256" key="14">
    <source>
        <dbReference type="ARBA" id="ARBA00037847"/>
    </source>
</evidence>
<keyword evidence="6 15" id="KW-0375">Hydrogen ion transport</keyword>
<keyword evidence="10 15" id="KW-0066">ATP synthesis</keyword>
<evidence type="ECO:0000313" key="18">
    <source>
        <dbReference type="EMBL" id="MBO8482666.1"/>
    </source>
</evidence>
<dbReference type="PANTHER" id="PTHR33445">
    <property type="entry name" value="ATP SYNTHASE SUBUNIT B', CHLOROPLASTIC"/>
    <property type="match status" value="1"/>
</dbReference>
<dbReference type="SUPFAM" id="SSF81573">
    <property type="entry name" value="F1F0 ATP synthase subunit B, membrane domain"/>
    <property type="match status" value="1"/>
</dbReference>
<dbReference type="AlphaFoldDB" id="A0A940IHF7"/>
<evidence type="ECO:0000256" key="16">
    <source>
        <dbReference type="RuleBase" id="RU003848"/>
    </source>
</evidence>
<evidence type="ECO:0000256" key="6">
    <source>
        <dbReference type="ARBA" id="ARBA00022781"/>
    </source>
</evidence>
<reference evidence="18" key="2">
    <citation type="journal article" date="2021" name="PeerJ">
        <title>Extensive microbial diversity within the chicken gut microbiome revealed by metagenomics and culture.</title>
        <authorList>
            <person name="Gilroy R."/>
            <person name="Ravi A."/>
            <person name="Getino M."/>
            <person name="Pursley I."/>
            <person name="Horton D.L."/>
            <person name="Alikhan N.F."/>
            <person name="Baker D."/>
            <person name="Gharbi K."/>
            <person name="Hall N."/>
            <person name="Watson M."/>
            <person name="Adriaenssens E.M."/>
            <person name="Foster-Nyarko E."/>
            <person name="Jarju S."/>
            <person name="Secka A."/>
            <person name="Antonio M."/>
            <person name="Oren A."/>
            <person name="Chaudhuri R.R."/>
            <person name="La Ragione R."/>
            <person name="Hildebrand F."/>
            <person name="Pallen M.J."/>
        </authorList>
    </citation>
    <scope>NUCLEOTIDE SEQUENCE</scope>
    <source>
        <strain evidence="18">G3-8215</strain>
    </source>
</reference>
<dbReference type="GO" id="GO:0005886">
    <property type="term" value="C:plasma membrane"/>
    <property type="evidence" value="ECO:0007669"/>
    <property type="project" value="UniProtKB-SubCell"/>
</dbReference>
<feature type="coiled-coil region" evidence="17">
    <location>
        <begin position="69"/>
        <end position="115"/>
    </location>
</feature>
<comment type="function">
    <text evidence="12">Component of the F(0) channel, it forms part of the peripheral stalk, linking F(1) to F(0). The b'-subunit is a diverged and duplicated form of b found in plants and photosynthetic bacteria.</text>
</comment>
<dbReference type="PANTHER" id="PTHR33445:SF1">
    <property type="entry name" value="ATP SYNTHASE SUBUNIT B"/>
    <property type="match status" value="1"/>
</dbReference>
<dbReference type="GO" id="GO:0046961">
    <property type="term" value="F:proton-transporting ATPase activity, rotational mechanism"/>
    <property type="evidence" value="ECO:0007669"/>
    <property type="project" value="TreeGrafter"/>
</dbReference>
<dbReference type="GO" id="GO:0045259">
    <property type="term" value="C:proton-transporting ATP synthase complex"/>
    <property type="evidence" value="ECO:0007669"/>
    <property type="project" value="UniProtKB-KW"/>
</dbReference>
<keyword evidence="4 15" id="KW-0138">CF(0)</keyword>
<gene>
    <name evidence="15 18" type="primary">atpF</name>
    <name evidence="18" type="ORF">IAB75_00885</name>
</gene>
<dbReference type="CDD" id="cd06503">
    <property type="entry name" value="ATP-synt_Fo_b"/>
    <property type="match status" value="1"/>
</dbReference>
<evidence type="ECO:0000256" key="7">
    <source>
        <dbReference type="ARBA" id="ARBA00022989"/>
    </source>
</evidence>
<organism evidence="18 19">
    <name type="scientific">Candidatus Cryptobacteroides avicola</name>
    <dbReference type="NCBI Taxonomy" id="2840757"/>
    <lineage>
        <taxon>Bacteria</taxon>
        <taxon>Pseudomonadati</taxon>
        <taxon>Bacteroidota</taxon>
        <taxon>Bacteroidia</taxon>
        <taxon>Bacteroidales</taxon>
        <taxon>Candidatus Cryptobacteroides</taxon>
    </lineage>
</organism>
<dbReference type="GO" id="GO:0046933">
    <property type="term" value="F:proton-transporting ATP synthase activity, rotational mechanism"/>
    <property type="evidence" value="ECO:0007669"/>
    <property type="project" value="UniProtKB-UniRule"/>
</dbReference>
<dbReference type="Proteomes" id="UP000725002">
    <property type="component" value="Unassembled WGS sequence"/>
</dbReference>
<comment type="subunit">
    <text evidence="15">F-type ATPases have 2 components, F(1) - the catalytic core - and F(0) - the membrane proton channel. F(1) has five subunits: alpha(3), beta(3), gamma(1), delta(1), epsilon(1). F(0) has three main subunits: a(1), b(2) and c(10-14). The alpha and beta chains form an alternating ring which encloses part of the gamma chain. F(1) is attached to F(0) by a central stalk formed by the gamma and epsilon chains, while a peripheral stalk is formed by the delta and b chains.</text>
</comment>
<evidence type="ECO:0000256" key="15">
    <source>
        <dbReference type="HAMAP-Rule" id="MF_01398"/>
    </source>
</evidence>
<evidence type="ECO:0000256" key="8">
    <source>
        <dbReference type="ARBA" id="ARBA00023065"/>
    </source>
</evidence>
<comment type="similarity">
    <text evidence="1 15 16">Belongs to the ATPase B chain family.</text>
</comment>
<evidence type="ECO:0000313" key="19">
    <source>
        <dbReference type="Proteomes" id="UP000725002"/>
    </source>
</evidence>
<accession>A0A940IHF7</accession>
<dbReference type="HAMAP" id="MF_01398">
    <property type="entry name" value="ATP_synth_b_bprime"/>
    <property type="match status" value="1"/>
</dbReference>
<keyword evidence="3 15" id="KW-1003">Cell membrane</keyword>
<evidence type="ECO:0000256" key="17">
    <source>
        <dbReference type="SAM" id="Coils"/>
    </source>
</evidence>
<protein>
    <recommendedName>
        <fullName evidence="15">ATP synthase subunit b</fullName>
    </recommendedName>
    <alternativeName>
        <fullName evidence="15">ATP synthase F(0) sector subunit b</fullName>
    </alternativeName>
    <alternativeName>
        <fullName evidence="15">ATPase subunit I</fullName>
    </alternativeName>
    <alternativeName>
        <fullName evidence="15">F-type ATPase subunit b</fullName>
        <shortName evidence="15">F-ATPase subunit b</shortName>
    </alternativeName>
</protein>
<dbReference type="Pfam" id="PF00430">
    <property type="entry name" value="ATP-synt_B"/>
    <property type="match status" value="1"/>
</dbReference>
<evidence type="ECO:0000256" key="12">
    <source>
        <dbReference type="ARBA" id="ARBA00025614"/>
    </source>
</evidence>
<proteinExistence type="inferred from homology"/>
<dbReference type="GO" id="GO:0012505">
    <property type="term" value="C:endomembrane system"/>
    <property type="evidence" value="ECO:0007669"/>
    <property type="project" value="UniProtKB-SubCell"/>
</dbReference>
<evidence type="ECO:0000256" key="13">
    <source>
        <dbReference type="ARBA" id="ARBA00026054"/>
    </source>
</evidence>
<keyword evidence="2 15" id="KW-0813">Transport</keyword>
<evidence type="ECO:0000256" key="2">
    <source>
        <dbReference type="ARBA" id="ARBA00022448"/>
    </source>
</evidence>
<comment type="subcellular location">
    <subcellularLocation>
        <location evidence="15">Cell membrane</location>
        <topology evidence="15">Single-pass membrane protein</topology>
    </subcellularLocation>
    <subcellularLocation>
        <location evidence="14">Endomembrane system</location>
        <topology evidence="14">Single-pass membrane protein</topology>
    </subcellularLocation>
</comment>
<evidence type="ECO:0000256" key="10">
    <source>
        <dbReference type="ARBA" id="ARBA00023310"/>
    </source>
</evidence>
<dbReference type="InterPro" id="IPR002146">
    <property type="entry name" value="ATP_synth_b/b'su_bac/chlpt"/>
</dbReference>
<evidence type="ECO:0000256" key="4">
    <source>
        <dbReference type="ARBA" id="ARBA00022547"/>
    </source>
</evidence>
<evidence type="ECO:0000256" key="5">
    <source>
        <dbReference type="ARBA" id="ARBA00022692"/>
    </source>
</evidence>
<keyword evidence="5 15" id="KW-0812">Transmembrane</keyword>
<comment type="function">
    <text evidence="11 15">F(1)F(0) ATP synthase produces ATP from ADP in the presence of a proton or sodium gradient. F-type ATPases consist of two structural domains, F(1) containing the extramembraneous catalytic core and F(0) containing the membrane proton channel, linked together by a central stalk and a peripheral stalk. During catalysis, ATP synthesis in the catalytic domain of F(1) is coupled via a rotary mechanism of the central stalk subunits to proton translocation.</text>
</comment>
<evidence type="ECO:0000256" key="3">
    <source>
        <dbReference type="ARBA" id="ARBA00022475"/>
    </source>
</evidence>
<keyword evidence="17" id="KW-0175">Coiled coil</keyword>
<comment type="subunit">
    <text evidence="13">F-type ATPases have 2 components, F(1) - the catalytic core - and F(0) - the membrane proton channel. F(1) has five subunits: alpha(3), beta(3), gamma(1), delta(1), epsilon(1). F(0) has four main subunits: a(1), b(2) and c(10-14). The alpha and beta chains form an alternating ring which encloses part of the gamma chain. F(1) is attached to F(0) by a central stalk formed by the gamma and epsilon chains, while a peripheral stalk is formed by the delta and b chains.</text>
</comment>
<evidence type="ECO:0000256" key="11">
    <source>
        <dbReference type="ARBA" id="ARBA00025198"/>
    </source>
</evidence>
<keyword evidence="8 15" id="KW-0406">Ion transport</keyword>
<evidence type="ECO:0000256" key="1">
    <source>
        <dbReference type="ARBA" id="ARBA00005513"/>
    </source>
</evidence>
<dbReference type="InterPro" id="IPR005864">
    <property type="entry name" value="ATP_synth_F0_bsu_bac"/>
</dbReference>
<dbReference type="EMBL" id="JADILV010000006">
    <property type="protein sequence ID" value="MBO8482666.1"/>
    <property type="molecule type" value="Genomic_DNA"/>
</dbReference>
<reference evidence="18" key="1">
    <citation type="submission" date="2020-10" db="EMBL/GenBank/DDBJ databases">
        <authorList>
            <person name="Gilroy R."/>
        </authorList>
    </citation>
    <scope>NUCLEOTIDE SEQUENCE</scope>
    <source>
        <strain evidence="18">G3-8215</strain>
    </source>
</reference>
<evidence type="ECO:0000256" key="9">
    <source>
        <dbReference type="ARBA" id="ARBA00023136"/>
    </source>
</evidence>
<comment type="caution">
    <text evidence="18">The sequence shown here is derived from an EMBL/GenBank/DDBJ whole genome shotgun (WGS) entry which is preliminary data.</text>
</comment>